<evidence type="ECO:0000313" key="3">
    <source>
        <dbReference type="EMBL" id="CAF1240124.1"/>
    </source>
</evidence>
<keyword evidence="2" id="KW-0472">Membrane</keyword>
<name>A0A814Z4N8_9BILA</name>
<keyword evidence="2" id="KW-0812">Transmembrane</keyword>
<comment type="caution">
    <text evidence="3">The sequence shown here is derived from an EMBL/GenBank/DDBJ whole genome shotgun (WGS) entry which is preliminary data.</text>
</comment>
<dbReference type="EMBL" id="CAJNOO010002141">
    <property type="protein sequence ID" value="CAF1240124.1"/>
    <property type="molecule type" value="Genomic_DNA"/>
</dbReference>
<dbReference type="AlphaFoldDB" id="A0A814Z4N8"/>
<dbReference type="OrthoDB" id="9996315at2759"/>
<feature type="transmembrane region" description="Helical" evidence="2">
    <location>
        <begin position="145"/>
        <end position="165"/>
    </location>
</feature>
<proteinExistence type="predicted"/>
<protein>
    <submittedName>
        <fullName evidence="3">Uncharacterized protein</fullName>
    </submittedName>
</protein>
<organism evidence="3 4">
    <name type="scientific">Rotaria sordida</name>
    <dbReference type="NCBI Taxonomy" id="392033"/>
    <lineage>
        <taxon>Eukaryota</taxon>
        <taxon>Metazoa</taxon>
        <taxon>Spiralia</taxon>
        <taxon>Gnathifera</taxon>
        <taxon>Rotifera</taxon>
        <taxon>Eurotatoria</taxon>
        <taxon>Bdelloidea</taxon>
        <taxon>Philodinida</taxon>
        <taxon>Philodinidae</taxon>
        <taxon>Rotaria</taxon>
    </lineage>
</organism>
<feature type="region of interest" description="Disordered" evidence="1">
    <location>
        <begin position="48"/>
        <end position="69"/>
    </location>
</feature>
<evidence type="ECO:0000313" key="4">
    <source>
        <dbReference type="Proteomes" id="UP000663882"/>
    </source>
</evidence>
<evidence type="ECO:0000256" key="2">
    <source>
        <dbReference type="SAM" id="Phobius"/>
    </source>
</evidence>
<gene>
    <name evidence="3" type="ORF">RFH988_LOCUS26627</name>
</gene>
<feature type="transmembrane region" description="Helical" evidence="2">
    <location>
        <begin position="104"/>
        <end position="125"/>
    </location>
</feature>
<sequence>MSLALLFICRRSISLSNFSSIRPSLLRPLHFSQTIFLAESSTLKSKYGSLKPSSSPIENPFQEPTDEKSRRLKLQEHIRFREKFQLEQDYEFIYAMPRQRLYSLMHLICTCGSIGMLTFIIIHFHREMLDMEPLVDDINRYIPPWILYSIATMIGSTFGILLIVLSRMPIRLYYSPVRHSYALFYHPVIGVLPKKKILFRDNQYKIIPQKLDSVELPQRSIKIRLEFGDGLFRTKKSFYLVESLFRSKRDIQRIKMNDIKNDETINNEKKNPIQEETDIWQTVVEKKDQYDSKQKPLKRRTFM</sequence>
<keyword evidence="2" id="KW-1133">Transmembrane helix</keyword>
<evidence type="ECO:0000256" key="1">
    <source>
        <dbReference type="SAM" id="MobiDB-lite"/>
    </source>
</evidence>
<accession>A0A814Z4N8</accession>
<reference evidence="3" key="1">
    <citation type="submission" date="2021-02" db="EMBL/GenBank/DDBJ databases">
        <authorList>
            <person name="Nowell W R."/>
        </authorList>
    </citation>
    <scope>NUCLEOTIDE SEQUENCE</scope>
</reference>
<dbReference type="Proteomes" id="UP000663882">
    <property type="component" value="Unassembled WGS sequence"/>
</dbReference>